<feature type="compositionally biased region" description="Basic and acidic residues" evidence="1">
    <location>
        <begin position="39"/>
        <end position="51"/>
    </location>
</feature>
<proteinExistence type="predicted"/>
<dbReference type="OrthoDB" id="8707008at2"/>
<dbReference type="EMBL" id="WNWM01000002">
    <property type="protein sequence ID" value="MUI13199.1"/>
    <property type="molecule type" value="Genomic_DNA"/>
</dbReference>
<feature type="region of interest" description="Disordered" evidence="1">
    <location>
        <begin position="1"/>
        <end position="67"/>
    </location>
</feature>
<dbReference type="RefSeq" id="WP_155709032.1">
    <property type="nucleotide sequence ID" value="NZ_BMWU01000011.1"/>
</dbReference>
<name>A0A6I3X8P0_9BURK</name>
<accession>A0A6I3X8P0</accession>
<dbReference type="Proteomes" id="UP000431684">
    <property type="component" value="Unassembled WGS sequence"/>
</dbReference>
<comment type="caution">
    <text evidence="2">The sequence shown here is derived from an EMBL/GenBank/DDBJ whole genome shotgun (WGS) entry which is preliminary data.</text>
</comment>
<evidence type="ECO:0000313" key="2">
    <source>
        <dbReference type="EMBL" id="MUI13199.1"/>
    </source>
</evidence>
<sequence length="67" mass="7424">MANKALATRQKMRIRIEPSQSFSKPRNPFAALAKARAAGPHERSKSAERQAARQAIAKARLKPDPED</sequence>
<reference evidence="2 3" key="1">
    <citation type="submission" date="2019-11" db="EMBL/GenBank/DDBJ databases">
        <title>Draft Genome Sequences of Six Type Strains of the Genus Massilia.</title>
        <authorList>
            <person name="Miess H."/>
            <person name="Frediansyah A."/>
            <person name="Goeker M."/>
            <person name="Gross H."/>
        </authorList>
    </citation>
    <scope>NUCLEOTIDE SEQUENCE [LARGE SCALE GENOMIC DNA]</scope>
    <source>
        <strain evidence="2 3">DSM 17513</strain>
    </source>
</reference>
<dbReference type="AlphaFoldDB" id="A0A6I3X8P0"/>
<evidence type="ECO:0000256" key="1">
    <source>
        <dbReference type="SAM" id="MobiDB-lite"/>
    </source>
</evidence>
<gene>
    <name evidence="2" type="ORF">GJV26_12120</name>
</gene>
<protein>
    <submittedName>
        <fullName evidence="2">Uncharacterized protein</fullName>
    </submittedName>
</protein>
<keyword evidence="3" id="KW-1185">Reference proteome</keyword>
<evidence type="ECO:0000313" key="3">
    <source>
        <dbReference type="Proteomes" id="UP000431684"/>
    </source>
</evidence>
<organism evidence="2 3">
    <name type="scientific">Pseudoduganella dura</name>
    <dbReference type="NCBI Taxonomy" id="321982"/>
    <lineage>
        <taxon>Bacteria</taxon>
        <taxon>Pseudomonadati</taxon>
        <taxon>Pseudomonadota</taxon>
        <taxon>Betaproteobacteria</taxon>
        <taxon>Burkholderiales</taxon>
        <taxon>Oxalobacteraceae</taxon>
        <taxon>Telluria group</taxon>
        <taxon>Pseudoduganella</taxon>
    </lineage>
</organism>